<evidence type="ECO:0000256" key="1">
    <source>
        <dbReference type="ARBA" id="ARBA00022723"/>
    </source>
</evidence>
<dbReference type="GeneID" id="19463387"/>
<feature type="signal peptide" evidence="2">
    <location>
        <begin position="1"/>
        <end position="15"/>
    </location>
</feature>
<dbReference type="InterPro" id="IPR008922">
    <property type="entry name" value="Di-copper_centre_dom_sf"/>
</dbReference>
<dbReference type="HOGENOM" id="CLU_013691_3_0_1"/>
<evidence type="ECO:0000259" key="3">
    <source>
        <dbReference type="PROSITE" id="PS00498"/>
    </source>
</evidence>
<dbReference type="EMBL" id="KE145369">
    <property type="protein sequence ID" value="EPE27541.1"/>
    <property type="molecule type" value="Genomic_DNA"/>
</dbReference>
<keyword evidence="2" id="KW-0732">Signal</keyword>
<dbReference type="GO" id="GO:0016491">
    <property type="term" value="F:oxidoreductase activity"/>
    <property type="evidence" value="ECO:0007669"/>
    <property type="project" value="InterPro"/>
</dbReference>
<dbReference type="GO" id="GO:0046872">
    <property type="term" value="F:metal ion binding"/>
    <property type="evidence" value="ECO:0007669"/>
    <property type="project" value="UniProtKB-KW"/>
</dbReference>
<dbReference type="RefSeq" id="XP_008084900.1">
    <property type="nucleotide sequence ID" value="XM_008086709.1"/>
</dbReference>
<dbReference type="InterPro" id="IPR002227">
    <property type="entry name" value="Tyrosinase_Cu-bd"/>
</dbReference>
<feature type="domain" description="Tyrosinase copper-binding" evidence="3">
    <location>
        <begin position="300"/>
        <end position="311"/>
    </location>
</feature>
<evidence type="ECO:0000313" key="5">
    <source>
        <dbReference type="Proteomes" id="UP000016922"/>
    </source>
</evidence>
<dbReference type="PANTHER" id="PTHR11474">
    <property type="entry name" value="TYROSINASE FAMILY MEMBER"/>
    <property type="match status" value="1"/>
</dbReference>
<accession>S3D638</accession>
<dbReference type="Gene3D" id="1.10.1280.10">
    <property type="entry name" value="Di-copper center containing domain from catechol oxidase"/>
    <property type="match status" value="1"/>
</dbReference>
<reference evidence="4 5" key="1">
    <citation type="journal article" date="2013" name="BMC Genomics">
        <title>Genomics-driven discovery of the pneumocandin biosynthetic gene cluster in the fungus Glarea lozoyensis.</title>
        <authorList>
            <person name="Chen L."/>
            <person name="Yue Q."/>
            <person name="Zhang X."/>
            <person name="Xiang M."/>
            <person name="Wang C."/>
            <person name="Li S."/>
            <person name="Che Y."/>
            <person name="Ortiz-Lopez F.J."/>
            <person name="Bills G.F."/>
            <person name="Liu X."/>
            <person name="An Z."/>
        </authorList>
    </citation>
    <scope>NUCLEOTIDE SEQUENCE [LARGE SCALE GENOMIC DNA]</scope>
    <source>
        <strain evidence="5">ATCC 20868 / MF5171</strain>
    </source>
</reference>
<dbReference type="PANTHER" id="PTHR11474:SF131">
    <property type="entry name" value="TYROSINASE COPPER-BINDING DOMAIN-CONTAINING PROTEIN"/>
    <property type="match status" value="1"/>
</dbReference>
<evidence type="ECO:0000256" key="2">
    <source>
        <dbReference type="SAM" id="SignalP"/>
    </source>
</evidence>
<keyword evidence="5" id="KW-1185">Reference proteome</keyword>
<dbReference type="PROSITE" id="PS00498">
    <property type="entry name" value="TYROSINASE_2"/>
    <property type="match status" value="1"/>
</dbReference>
<keyword evidence="1" id="KW-0479">Metal-binding</keyword>
<dbReference type="PRINTS" id="PR00092">
    <property type="entry name" value="TYROSINASE"/>
</dbReference>
<protein>
    <submittedName>
        <fullName evidence="4">Di-copper centre-containing</fullName>
    </submittedName>
</protein>
<proteinExistence type="predicted"/>
<sequence length="682" mass="75722">MLLTTFVSGWSVLLAATVIDVASAKFALTGVFTGVDAKTGYRPPRREIEDLAGDVKQFSLYVQAVNAMMKTDERELTSYFQIGGIHGLPYISWDGVNPSRSNQGSKNTGYCTHGNTLFGTWHRPYMAIFEQIMAQKAQAIAKTYTSDKAAWQTAADKLRSPFWDWAAPPVHFPAVLKAQTVQITTPTGVKSVSNPLYSYKFLNNPEINNWFPSDYLGTQKRTLRYPNQATNTSNDDFDDRAVAEDPTTSGVWNVFSKTSNFNEMSTSSTGGYTFEGPHSTIHIIIGGGGHFSPPDYAAFDPLFYLHHGNVDRQIAMWQAIYPNSYLTPANTTSGTWTITVGDVLDENTALTPFTQGDGRTPWTSKAARQIKTFGYSYPDVPDWLFTNPRALAANVTARVNKLYNADGSLGPFGTKIKGRAAPASDTLSWSIAAKVANSILDEPFSVKLTVGDVRVGRLSVLIASTTENLEASTFGEFELSAALKDVDVTDVDAVVTKLKGSVKYTVVKADGTTVDGAKAELSVSSQVVTPAKDVTEFPVFAPSNERIFDMLVKKRKSYKRRRKELVKGYEKDFNAAVGVKREWVDVLVGMSDKERRGLNYYIGRPSPLNPAPKKSASINEHADELLEKWQDARTVCRKKAFEYETMQFRLVFNIKNQRRFREMLGEKEVRRVKERVKKGKGL</sequence>
<evidence type="ECO:0000313" key="4">
    <source>
        <dbReference type="EMBL" id="EPE27541.1"/>
    </source>
</evidence>
<dbReference type="SUPFAM" id="SSF48056">
    <property type="entry name" value="Di-copper centre-containing domain"/>
    <property type="match status" value="1"/>
</dbReference>
<dbReference type="eggNOG" id="ENOG502R1BY">
    <property type="taxonomic scope" value="Eukaryota"/>
</dbReference>
<dbReference type="AlphaFoldDB" id="S3D638"/>
<dbReference type="STRING" id="1116229.S3D638"/>
<dbReference type="OrthoDB" id="1658288at2759"/>
<dbReference type="InterPro" id="IPR050316">
    <property type="entry name" value="Tyrosinase/Hemocyanin"/>
</dbReference>
<dbReference type="Pfam" id="PF00264">
    <property type="entry name" value="Tyrosinase"/>
    <property type="match status" value="1"/>
</dbReference>
<dbReference type="KEGG" id="glz:GLAREA_04332"/>
<dbReference type="Proteomes" id="UP000016922">
    <property type="component" value="Unassembled WGS sequence"/>
</dbReference>
<feature type="chain" id="PRO_5013039809" evidence="2">
    <location>
        <begin position="16"/>
        <end position="682"/>
    </location>
</feature>
<dbReference type="OMA" id="HQSTYLA"/>
<organism evidence="4 5">
    <name type="scientific">Glarea lozoyensis (strain ATCC 20868 / MF5171)</name>
    <dbReference type="NCBI Taxonomy" id="1116229"/>
    <lineage>
        <taxon>Eukaryota</taxon>
        <taxon>Fungi</taxon>
        <taxon>Dikarya</taxon>
        <taxon>Ascomycota</taxon>
        <taxon>Pezizomycotina</taxon>
        <taxon>Leotiomycetes</taxon>
        <taxon>Helotiales</taxon>
        <taxon>Helotiaceae</taxon>
        <taxon>Glarea</taxon>
    </lineage>
</organism>
<gene>
    <name evidence="4" type="ORF">GLAREA_04332</name>
</gene>
<name>S3D638_GLAL2</name>